<proteinExistence type="predicted"/>
<feature type="region of interest" description="Disordered" evidence="1">
    <location>
        <begin position="1"/>
        <end position="40"/>
    </location>
</feature>
<dbReference type="GO" id="GO:0003677">
    <property type="term" value="F:DNA binding"/>
    <property type="evidence" value="ECO:0007669"/>
    <property type="project" value="UniProtKB-KW"/>
</dbReference>
<dbReference type="EMBL" id="CP034550">
    <property type="protein sequence ID" value="QFZ20980.1"/>
    <property type="molecule type" value="Genomic_DNA"/>
</dbReference>
<dbReference type="OrthoDB" id="3400170at2"/>
<keyword evidence="4" id="KW-1185">Reference proteome</keyword>
<sequence>MSRGARRPPARQGRPPATGGTVRPQRHPPLAGPALGEAEPAANGLTAADVAEVWRIPRGTVYWLANKHRWRRYKLGRQVYYHAADILASLD</sequence>
<accession>A0A5Q0H565</accession>
<feature type="compositionally biased region" description="Low complexity" evidence="1">
    <location>
        <begin position="10"/>
        <end position="20"/>
    </location>
</feature>
<evidence type="ECO:0000313" key="3">
    <source>
        <dbReference type="EMBL" id="QFZ20980.1"/>
    </source>
</evidence>
<feature type="compositionally biased region" description="Low complexity" evidence="1">
    <location>
        <begin position="28"/>
        <end position="40"/>
    </location>
</feature>
<protein>
    <submittedName>
        <fullName evidence="3">DNA-binding protein</fullName>
    </submittedName>
</protein>
<dbReference type="InterPro" id="IPR041657">
    <property type="entry name" value="HTH_17"/>
</dbReference>
<evidence type="ECO:0000256" key="1">
    <source>
        <dbReference type="SAM" id="MobiDB-lite"/>
    </source>
</evidence>
<gene>
    <name evidence="3" type="ORF">EKG83_29555</name>
</gene>
<keyword evidence="3" id="KW-0238">DNA-binding</keyword>
<dbReference type="AlphaFoldDB" id="A0A5Q0H565"/>
<dbReference type="Pfam" id="PF12728">
    <property type="entry name" value="HTH_17"/>
    <property type="match status" value="1"/>
</dbReference>
<organism evidence="3 4">
    <name type="scientific">Saccharothrix syringae</name>
    <name type="common">Nocardiopsis syringae</name>
    <dbReference type="NCBI Taxonomy" id="103733"/>
    <lineage>
        <taxon>Bacteria</taxon>
        <taxon>Bacillati</taxon>
        <taxon>Actinomycetota</taxon>
        <taxon>Actinomycetes</taxon>
        <taxon>Pseudonocardiales</taxon>
        <taxon>Pseudonocardiaceae</taxon>
        <taxon>Saccharothrix</taxon>
    </lineage>
</organism>
<reference evidence="4" key="1">
    <citation type="journal article" date="2021" name="Curr. Microbiol.">
        <title>Complete genome of nocamycin-producing strain Saccharothrix syringae NRRL B-16468 reveals the biosynthetic potential for secondary metabolites.</title>
        <authorList>
            <person name="Mo X."/>
            <person name="Yang S."/>
        </authorList>
    </citation>
    <scope>NUCLEOTIDE SEQUENCE [LARGE SCALE GENOMIC DNA]</scope>
    <source>
        <strain evidence="4">ATCC 51364 / DSM 43886 / JCM 6844 / KCTC 9398 / NBRC 14523 / NRRL B-16468 / INA 2240</strain>
    </source>
</reference>
<name>A0A5Q0H565_SACSY</name>
<dbReference type="KEGG" id="ssyi:EKG83_29555"/>
<evidence type="ECO:0000313" key="4">
    <source>
        <dbReference type="Proteomes" id="UP000325787"/>
    </source>
</evidence>
<dbReference type="Proteomes" id="UP000325787">
    <property type="component" value="Chromosome"/>
</dbReference>
<evidence type="ECO:0000259" key="2">
    <source>
        <dbReference type="Pfam" id="PF12728"/>
    </source>
</evidence>
<feature type="domain" description="Helix-turn-helix" evidence="2">
    <location>
        <begin position="45"/>
        <end position="88"/>
    </location>
</feature>